<keyword evidence="11" id="KW-1185">Reference proteome</keyword>
<dbReference type="STRING" id="1071380.I2H0Z7"/>
<reference evidence="10 11" key="1">
    <citation type="journal article" date="2011" name="Proc. Natl. Acad. Sci. U.S.A.">
        <title>Evolutionary erosion of yeast sex chromosomes by mating-type switching accidents.</title>
        <authorList>
            <person name="Gordon J.L."/>
            <person name="Armisen D."/>
            <person name="Proux-Wera E."/>
            <person name="Oheigeartaigh S.S."/>
            <person name="Byrne K.P."/>
            <person name="Wolfe K.H."/>
        </authorList>
    </citation>
    <scope>NUCLEOTIDE SEQUENCE [LARGE SCALE GENOMIC DNA]</scope>
    <source>
        <strain evidence="11">ATCC 34711 / CBS 6284 / DSM 70876 / NBRC 10599 / NRRL Y-10934 / UCD 77-7</strain>
    </source>
</reference>
<feature type="compositionally biased region" description="Basic and acidic residues" evidence="7">
    <location>
        <begin position="312"/>
        <end position="321"/>
    </location>
</feature>
<keyword evidence="3 6" id="KW-0238">DNA-binding</keyword>
<dbReference type="GO" id="GO:0060962">
    <property type="term" value="P:regulation of ribosomal protein gene transcription by RNA polymerase II"/>
    <property type="evidence" value="ECO:0007669"/>
    <property type="project" value="InterPro"/>
</dbReference>
<feature type="region of interest" description="Disordered" evidence="7">
    <location>
        <begin position="293"/>
        <end position="321"/>
    </location>
</feature>
<feature type="compositionally biased region" description="Basic and acidic residues" evidence="7">
    <location>
        <begin position="922"/>
        <end position="937"/>
    </location>
</feature>
<feature type="region of interest" description="Disordered" evidence="7">
    <location>
        <begin position="1520"/>
        <end position="1545"/>
    </location>
</feature>
<dbReference type="Gene3D" id="2.60.200.20">
    <property type="match status" value="1"/>
</dbReference>
<dbReference type="Pfam" id="PF00250">
    <property type="entry name" value="Forkhead"/>
    <property type="match status" value="1"/>
</dbReference>
<feature type="compositionally biased region" description="Polar residues" evidence="7">
    <location>
        <begin position="1"/>
        <end position="28"/>
    </location>
</feature>
<evidence type="ECO:0000259" key="8">
    <source>
        <dbReference type="PROSITE" id="PS50006"/>
    </source>
</evidence>
<dbReference type="InterPro" id="IPR008984">
    <property type="entry name" value="SMAD_FHA_dom_sf"/>
</dbReference>
<feature type="compositionally biased region" description="Low complexity" evidence="7">
    <location>
        <begin position="886"/>
        <end position="903"/>
    </location>
</feature>
<dbReference type="GO" id="GO:0003700">
    <property type="term" value="F:DNA-binding transcription factor activity"/>
    <property type="evidence" value="ECO:0007669"/>
    <property type="project" value="InterPro"/>
</dbReference>
<evidence type="ECO:0000256" key="4">
    <source>
        <dbReference type="ARBA" id="ARBA00023163"/>
    </source>
</evidence>
<feature type="compositionally biased region" description="Acidic residues" evidence="7">
    <location>
        <begin position="1313"/>
        <end position="1333"/>
    </location>
</feature>
<dbReference type="SUPFAM" id="SSF49879">
    <property type="entry name" value="SMAD/FHA domain"/>
    <property type="match status" value="1"/>
</dbReference>
<dbReference type="GO" id="GO:0045944">
    <property type="term" value="P:positive regulation of transcription by RNA polymerase II"/>
    <property type="evidence" value="ECO:0007669"/>
    <property type="project" value="UniProtKB-ARBA"/>
</dbReference>
<dbReference type="SMART" id="SM00240">
    <property type="entry name" value="FHA"/>
    <property type="match status" value="1"/>
</dbReference>
<proteinExistence type="predicted"/>
<feature type="domain" description="Fork-head" evidence="9">
    <location>
        <begin position="952"/>
        <end position="1039"/>
    </location>
</feature>
<feature type="compositionally biased region" description="Polar residues" evidence="7">
    <location>
        <begin position="187"/>
        <end position="206"/>
    </location>
</feature>
<feature type="compositionally biased region" description="Basic and acidic residues" evidence="7">
    <location>
        <begin position="1371"/>
        <end position="1401"/>
    </location>
</feature>
<feature type="compositionally biased region" description="Acidic residues" evidence="7">
    <location>
        <begin position="453"/>
        <end position="462"/>
    </location>
</feature>
<accession>I2H0Z7</accession>
<feature type="region of interest" description="Disordered" evidence="7">
    <location>
        <begin position="1"/>
        <end position="90"/>
    </location>
</feature>
<dbReference type="EMBL" id="HE806318">
    <property type="protein sequence ID" value="CCH60049.1"/>
    <property type="molecule type" value="Genomic_DNA"/>
</dbReference>
<feature type="compositionally biased region" description="Low complexity" evidence="7">
    <location>
        <begin position="544"/>
        <end position="558"/>
    </location>
</feature>
<dbReference type="PRINTS" id="PR00053">
    <property type="entry name" value="FORKHEAD"/>
</dbReference>
<evidence type="ECO:0008006" key="12">
    <source>
        <dbReference type="Google" id="ProtNLM"/>
    </source>
</evidence>
<dbReference type="OrthoDB" id="5954824at2759"/>
<dbReference type="CDD" id="cd00059">
    <property type="entry name" value="FH_FOX"/>
    <property type="match status" value="1"/>
</dbReference>
<dbReference type="PANTHER" id="PTHR21712">
    <property type="entry name" value="PRE-RRNA-PROCESSING PROTEIN FHL1"/>
    <property type="match status" value="1"/>
</dbReference>
<feature type="compositionally biased region" description="Polar residues" evidence="7">
    <location>
        <begin position="166"/>
        <end position="178"/>
    </location>
</feature>
<dbReference type="KEGG" id="tbl:TBLA_0C02390"/>
<dbReference type="RefSeq" id="XP_004179568.1">
    <property type="nucleotide sequence ID" value="XM_004179520.1"/>
</dbReference>
<feature type="compositionally biased region" description="Basic and acidic residues" evidence="7">
    <location>
        <begin position="393"/>
        <end position="417"/>
    </location>
</feature>
<dbReference type="InterPro" id="IPR036388">
    <property type="entry name" value="WH-like_DNA-bd_sf"/>
</dbReference>
<dbReference type="PANTHER" id="PTHR21712:SF29">
    <property type="entry name" value="PRE-RRNA-PROCESSING PROTEIN FHL1"/>
    <property type="match status" value="1"/>
</dbReference>
<feature type="region of interest" description="Disordered" evidence="7">
    <location>
        <begin position="813"/>
        <end position="838"/>
    </location>
</feature>
<dbReference type="GO" id="GO:0000976">
    <property type="term" value="F:transcription cis-regulatory region binding"/>
    <property type="evidence" value="ECO:0007669"/>
    <property type="project" value="UniProtKB-ARBA"/>
</dbReference>
<feature type="compositionally biased region" description="Polar residues" evidence="7">
    <location>
        <begin position="418"/>
        <end position="428"/>
    </location>
</feature>
<protein>
    <recommendedName>
        <fullName evidence="12">Pre-rRNA-processing protein FHL1</fullName>
    </recommendedName>
</protein>
<dbReference type="PROSITE" id="PS00658">
    <property type="entry name" value="FORK_HEAD_2"/>
    <property type="match status" value="1"/>
</dbReference>
<dbReference type="InterPro" id="IPR045178">
    <property type="entry name" value="Fhl1/FHA1"/>
</dbReference>
<organism evidence="10 11">
    <name type="scientific">Henningerozyma blattae (strain ATCC 34711 / CBS 6284 / DSM 70876 / NBRC 10599 / NRRL Y-10934 / UCD 77-7)</name>
    <name type="common">Yeast</name>
    <name type="synonym">Tetrapisispora blattae</name>
    <dbReference type="NCBI Taxonomy" id="1071380"/>
    <lineage>
        <taxon>Eukaryota</taxon>
        <taxon>Fungi</taxon>
        <taxon>Dikarya</taxon>
        <taxon>Ascomycota</taxon>
        <taxon>Saccharomycotina</taxon>
        <taxon>Saccharomycetes</taxon>
        <taxon>Saccharomycetales</taxon>
        <taxon>Saccharomycetaceae</taxon>
        <taxon>Henningerozyma</taxon>
    </lineage>
</organism>
<dbReference type="GO" id="GO:0005634">
    <property type="term" value="C:nucleus"/>
    <property type="evidence" value="ECO:0007669"/>
    <property type="project" value="UniProtKB-SubCell"/>
</dbReference>
<dbReference type="InterPro" id="IPR001766">
    <property type="entry name" value="Fork_head_dom"/>
</dbReference>
<feature type="region of interest" description="Disordered" evidence="7">
    <location>
        <begin position="1209"/>
        <end position="1500"/>
    </location>
</feature>
<evidence type="ECO:0000256" key="2">
    <source>
        <dbReference type="ARBA" id="ARBA00023015"/>
    </source>
</evidence>
<comment type="subcellular location">
    <subcellularLocation>
        <location evidence="1 6">Nucleus</location>
    </subcellularLocation>
</comment>
<dbReference type="CDD" id="cd22701">
    <property type="entry name" value="FHA_FKH1-like"/>
    <property type="match status" value="1"/>
</dbReference>
<dbReference type="InterPro" id="IPR036390">
    <property type="entry name" value="WH_DNA-bd_sf"/>
</dbReference>
<evidence type="ECO:0000256" key="7">
    <source>
        <dbReference type="SAM" id="MobiDB-lite"/>
    </source>
</evidence>
<name>I2H0Z7_HENB6</name>
<feature type="region of interest" description="Disordered" evidence="7">
    <location>
        <begin position="503"/>
        <end position="528"/>
    </location>
</feature>
<feature type="compositionally biased region" description="Low complexity" evidence="7">
    <location>
        <begin position="1334"/>
        <end position="1348"/>
    </location>
</feature>
<feature type="compositionally biased region" description="Acidic residues" evidence="7">
    <location>
        <begin position="1283"/>
        <end position="1297"/>
    </location>
</feature>
<evidence type="ECO:0000256" key="5">
    <source>
        <dbReference type="ARBA" id="ARBA00023242"/>
    </source>
</evidence>
<feature type="region of interest" description="Disordered" evidence="7">
    <location>
        <begin position="388"/>
        <end position="463"/>
    </location>
</feature>
<gene>
    <name evidence="10" type="primary">TBLA0C02390</name>
    <name evidence="10" type="ORF">TBLA_0C02390</name>
</gene>
<feature type="compositionally biased region" description="Low complexity" evidence="7">
    <location>
        <begin position="115"/>
        <end position="125"/>
    </location>
</feature>
<feature type="compositionally biased region" description="Polar residues" evidence="7">
    <location>
        <begin position="1481"/>
        <end position="1493"/>
    </location>
</feature>
<dbReference type="Proteomes" id="UP000002866">
    <property type="component" value="Chromosome 3"/>
</dbReference>
<feature type="region of interest" description="Disordered" evidence="7">
    <location>
        <begin position="886"/>
        <end position="937"/>
    </location>
</feature>
<dbReference type="eggNOG" id="KOG2294">
    <property type="taxonomic scope" value="Eukaryota"/>
</dbReference>
<evidence type="ECO:0000313" key="11">
    <source>
        <dbReference type="Proteomes" id="UP000002866"/>
    </source>
</evidence>
<feature type="region of interest" description="Disordered" evidence="7">
    <location>
        <begin position="639"/>
        <end position="689"/>
    </location>
</feature>
<dbReference type="Gene3D" id="1.10.10.10">
    <property type="entry name" value="Winged helix-like DNA-binding domain superfamily/Winged helix DNA-binding domain"/>
    <property type="match status" value="1"/>
</dbReference>
<keyword evidence="4" id="KW-0804">Transcription</keyword>
<evidence type="ECO:0000256" key="6">
    <source>
        <dbReference type="PROSITE-ProRule" id="PRU00089"/>
    </source>
</evidence>
<feature type="compositionally biased region" description="Polar residues" evidence="7">
    <location>
        <begin position="1215"/>
        <end position="1276"/>
    </location>
</feature>
<dbReference type="SMART" id="SM00339">
    <property type="entry name" value="FH"/>
    <property type="match status" value="1"/>
</dbReference>
<feature type="compositionally biased region" description="Low complexity" evidence="7">
    <location>
        <begin position="1298"/>
        <end position="1312"/>
    </location>
</feature>
<dbReference type="InterPro" id="IPR030456">
    <property type="entry name" value="TF_fork_head_CS_2"/>
</dbReference>
<dbReference type="PROSITE" id="PS50006">
    <property type="entry name" value="FHA_DOMAIN"/>
    <property type="match status" value="1"/>
</dbReference>
<feature type="region of interest" description="Disordered" evidence="7">
    <location>
        <begin position="544"/>
        <end position="584"/>
    </location>
</feature>
<dbReference type="FunCoup" id="I2H0Z7">
    <property type="interactions" value="1300"/>
</dbReference>
<feature type="compositionally biased region" description="Basic and acidic residues" evidence="7">
    <location>
        <begin position="518"/>
        <end position="527"/>
    </location>
</feature>
<evidence type="ECO:0000313" key="10">
    <source>
        <dbReference type="EMBL" id="CCH60049.1"/>
    </source>
</evidence>
<dbReference type="HOGENOM" id="CLU_003924_1_0_1"/>
<evidence type="ECO:0000259" key="9">
    <source>
        <dbReference type="PROSITE" id="PS50039"/>
    </source>
</evidence>
<evidence type="ECO:0000256" key="3">
    <source>
        <dbReference type="ARBA" id="ARBA00023125"/>
    </source>
</evidence>
<feature type="compositionally biased region" description="Basic and acidic residues" evidence="7">
    <location>
        <begin position="1413"/>
        <end position="1430"/>
    </location>
</feature>
<keyword evidence="2" id="KW-0805">Transcription regulation</keyword>
<dbReference type="Pfam" id="PF00498">
    <property type="entry name" value="FHA"/>
    <property type="match status" value="1"/>
</dbReference>
<feature type="compositionally biased region" description="Polar residues" evidence="7">
    <location>
        <begin position="103"/>
        <end position="114"/>
    </location>
</feature>
<feature type="compositionally biased region" description="Basic and acidic residues" evidence="7">
    <location>
        <begin position="568"/>
        <end position="577"/>
    </location>
</feature>
<feature type="domain" description="FHA" evidence="8">
    <location>
        <begin position="730"/>
        <end position="787"/>
    </location>
</feature>
<feature type="compositionally biased region" description="Basic and acidic residues" evidence="7">
    <location>
        <begin position="1443"/>
        <end position="1478"/>
    </location>
</feature>
<keyword evidence="5 6" id="KW-0539">Nucleus</keyword>
<dbReference type="FunFam" id="2.60.200.20:FF:000039">
    <property type="entry name" value="Forkhead transcription factor Fkh1/2"/>
    <property type="match status" value="1"/>
</dbReference>
<feature type="region of interest" description="Disordered" evidence="7">
    <location>
        <begin position="103"/>
        <end position="126"/>
    </location>
</feature>
<feature type="compositionally biased region" description="Polar residues" evidence="7">
    <location>
        <begin position="651"/>
        <end position="689"/>
    </location>
</feature>
<dbReference type="InParanoid" id="I2H0Z7"/>
<dbReference type="SUPFAM" id="SSF46785">
    <property type="entry name" value="Winged helix' DNA-binding domain"/>
    <property type="match status" value="1"/>
</dbReference>
<sequence length="1545" mass="171574">MIMSTDQLIPISDSNNALKTLPQQNLDGTNLPDPPSQQAIELQENKHPNNNNDDDNDDTVIGKDLNEEEMDKETDAASYTNQHDDTPLIRRPLNTSTEELIINHSTNNDDPISKTNNDNETNENNLQSIHSDVNSNILEIDELPNELTLPTLDDDLEQKTDDKTNTDIPSDQELNISTDIMHKEESSTIPTDSAELTSNELSTNVPDNLPSERPTQQQSEILNKLPSEISNKLPSEISTLSNTNLQNIKNSNDNSSDPEKFEIQTSLEQEKQTNSNKTTNNLSESINETIEIISNDSTTTDSGISYKGGSELTHKDSGDSQEKIDLQKLEQNSPKTIIELPKDLDAFPENIDEISSKIENLSEELGEEIEENMDTIPKELKISINEISKQQGSKKDTSIKEDPPFRLTSTDDSKHILNDSTKLKNNYQDSNSSNNEKNSSDDDTNKSSGIANEDSDTDDEKDAIDAEVFSKLLDFEAEIDPDELFSPNELLPPTLSTTIIDMDTSAKSPTNDSSSNISDKDSKKNDIPELPTLEDEEELFDNLPLLSNNSSNKSNDISQRSSSNFNEKLTEPNKDLPNDEPSILSLKNEEDHDSKNEEHQKQLDQHTPAFIIHEKNNLLYPSRKNSLTPVTLYGKYDSPSSRFQNKILKPNTISNIQTDKSGVKNNDQPVNNANSQSTLPTNPDNNQLNPKDLTNLLYNGAQRLSDESKISAYARLDFQSFTFYVQTLHVILGRRSENDFSHKVDVNLGPSKSISRRHAQIFYNFGTGRYELSVLGRNGVFINEQFVEKGHTVPLKHKTKIQIGEIPFQFVLPEQERDPEDEEDIKSSPAIPDMNALEIDDEDKHLIGNGHDDSNTSLPDLNDNEFMPLDDDMDLDDKPLIQIKQSKISSSSISTTSTSKPQTLMKTTSVKTSPAKKKKIQIKKEPPKEKKPAREPKKVYSINEIPPEYRNKPLISYSVLLTTCIRKYATPKGMSLSEIYNAIRETYPYYKYCRDGWQSSVRHNLSLNKSFRKVSKGGKGWLWGLDEDYITERDRQKKVQAETAANKAKASQMKVKQQQKKVKKSVNLNPIKQPITPSYNANNKRQTISQTLAANRAATNNNKANKANDQRRTMKYLQEQLIILTRDRKGLQKATITDILTQALAMTINQVTKAAKSKGISGNPLTALMDKNPQHLNLILAAAVNAATVKVTKGKVKSLVDLSTVTLPTVVPGANSDTSSTRPTLTQTITRKNPSDNSFDPTSLSRFFQPRQNSSNTNNSTPKITVQSMSKNSLPQKRTRDDSDNEEGDDDEEEDSSSDSSSNDSDSGSNSDSDIDSGSDNDTGSSEDSDDGSGSDNESINSSGSDSGDSSDEESGSSSGTDNDSDDSDAGSDRDSDDESRQHNEYSSSKDKIQGDAHIVVDDANNNDITNTKSDELLNDRSGSEEKETHSTGFSLSPPAFKSTEHKHSNSENDSEERTLQSADNKHDSELEEKKELEVSYNDSLNKSHSQSPPIDHTDIDAISSLDNELQNSEALHELQSANPDIASGDIELSPLDGTLEHASQ</sequence>
<dbReference type="GeneID" id="14495029"/>
<evidence type="ECO:0000256" key="1">
    <source>
        <dbReference type="ARBA" id="ARBA00004123"/>
    </source>
</evidence>
<feature type="DNA-binding region" description="Fork-head" evidence="6">
    <location>
        <begin position="952"/>
        <end position="1039"/>
    </location>
</feature>
<feature type="region of interest" description="Disordered" evidence="7">
    <location>
        <begin position="156"/>
        <end position="218"/>
    </location>
</feature>
<dbReference type="InterPro" id="IPR000253">
    <property type="entry name" value="FHA_dom"/>
</dbReference>
<dbReference type="PROSITE" id="PS50039">
    <property type="entry name" value="FORK_HEAD_3"/>
    <property type="match status" value="1"/>
</dbReference>